<proteinExistence type="predicted"/>
<reference evidence="3" key="1">
    <citation type="journal article" date="2019" name="Int. J. Syst. Evol. Microbiol.">
        <title>The Global Catalogue of Microorganisms (GCM) 10K type strain sequencing project: providing services to taxonomists for standard genome sequencing and annotation.</title>
        <authorList>
            <consortium name="The Broad Institute Genomics Platform"/>
            <consortium name="The Broad Institute Genome Sequencing Center for Infectious Disease"/>
            <person name="Wu L."/>
            <person name="Ma J."/>
        </authorList>
    </citation>
    <scope>NUCLEOTIDE SEQUENCE [LARGE SCALE GENOMIC DNA]</scope>
    <source>
        <strain evidence="3">NBRC 108894</strain>
    </source>
</reference>
<evidence type="ECO:0008006" key="4">
    <source>
        <dbReference type="Google" id="ProtNLM"/>
    </source>
</evidence>
<evidence type="ECO:0000313" key="2">
    <source>
        <dbReference type="EMBL" id="GMA95128.1"/>
    </source>
</evidence>
<dbReference type="Proteomes" id="UP001157034">
    <property type="component" value="Unassembled WGS sequence"/>
</dbReference>
<gene>
    <name evidence="2" type="ORF">GCM10025881_19520</name>
</gene>
<dbReference type="RefSeq" id="WP_284253963.1">
    <property type="nucleotide sequence ID" value="NZ_BAAAQO010000002.1"/>
</dbReference>
<keyword evidence="3" id="KW-1185">Reference proteome</keyword>
<name>A0ABQ6K3C3_9MICO</name>
<comment type="caution">
    <text evidence="2">The sequence shown here is derived from an EMBL/GenBank/DDBJ whole genome shotgun (WGS) entry which is preliminary data.</text>
</comment>
<protein>
    <recommendedName>
        <fullName evidence="4">Asparagine synthase</fullName>
    </recommendedName>
</protein>
<dbReference type="EMBL" id="BSVB01000001">
    <property type="protein sequence ID" value="GMA95128.1"/>
    <property type="molecule type" value="Genomic_DNA"/>
</dbReference>
<feature type="region of interest" description="Disordered" evidence="1">
    <location>
        <begin position="86"/>
        <end position="105"/>
    </location>
</feature>
<evidence type="ECO:0000313" key="3">
    <source>
        <dbReference type="Proteomes" id="UP001157034"/>
    </source>
</evidence>
<accession>A0ABQ6K3C3</accession>
<sequence>MRWWRRRRADVGTFKAPAPLPPATLDDLVADGLLIAESAARMTVKNEVILRAVRDRADYRPEFARAIAREELRRLAVESRADARRLDEERARAEDRTGKASHQADYREGDVGHLTRRSEALVALADRLIRLSADDAHLDALVDEARRQAWDEVGDSIAERTATAWSLGSRLSAAERARRVALVVDDLRELRRLGGG</sequence>
<organism evidence="2 3">
    <name type="scientific">Pseudolysinimonas kribbensis</name>
    <dbReference type="NCBI Taxonomy" id="433641"/>
    <lineage>
        <taxon>Bacteria</taxon>
        <taxon>Bacillati</taxon>
        <taxon>Actinomycetota</taxon>
        <taxon>Actinomycetes</taxon>
        <taxon>Micrococcales</taxon>
        <taxon>Microbacteriaceae</taxon>
        <taxon>Pseudolysinimonas</taxon>
    </lineage>
</organism>
<evidence type="ECO:0000256" key="1">
    <source>
        <dbReference type="SAM" id="MobiDB-lite"/>
    </source>
</evidence>